<organism evidence="2 3">
    <name type="scientific">Acaryochloris thomasi RCC1774</name>
    <dbReference type="NCBI Taxonomy" id="1764569"/>
    <lineage>
        <taxon>Bacteria</taxon>
        <taxon>Bacillati</taxon>
        <taxon>Cyanobacteriota</taxon>
        <taxon>Cyanophyceae</taxon>
        <taxon>Acaryochloridales</taxon>
        <taxon>Acaryochloridaceae</taxon>
        <taxon>Acaryochloris</taxon>
        <taxon>Acaryochloris thomasi</taxon>
    </lineage>
</organism>
<dbReference type="EMBL" id="PQWO01000012">
    <property type="protein sequence ID" value="PZD72111.1"/>
    <property type="molecule type" value="Genomic_DNA"/>
</dbReference>
<feature type="domain" description="Coenzyme Q-binding protein COQ10 START" evidence="1">
    <location>
        <begin position="51"/>
        <end position="179"/>
    </location>
</feature>
<dbReference type="SUPFAM" id="SSF55961">
    <property type="entry name" value="Bet v1-like"/>
    <property type="match status" value="1"/>
</dbReference>
<gene>
    <name evidence="2" type="ORF">C1752_04086</name>
</gene>
<dbReference type="Gene3D" id="3.30.530.20">
    <property type="match status" value="1"/>
</dbReference>
<reference evidence="2 3" key="1">
    <citation type="journal article" date="2018" name="Sci. Rep.">
        <title>A novel species of the marine cyanobacterium Acaryochloris with a unique pigment content and lifestyle.</title>
        <authorList>
            <person name="Partensky F."/>
            <person name="Six C."/>
            <person name="Ratin M."/>
            <person name="Garczarek L."/>
            <person name="Vaulot D."/>
            <person name="Probert I."/>
            <person name="Calteau A."/>
            <person name="Gourvil P."/>
            <person name="Marie D."/>
            <person name="Grebert T."/>
            <person name="Bouchier C."/>
            <person name="Le Panse S."/>
            <person name="Gachenot M."/>
            <person name="Rodriguez F."/>
            <person name="Garrido J.L."/>
        </authorList>
    </citation>
    <scope>NUCLEOTIDE SEQUENCE [LARGE SCALE GENOMIC DNA]</scope>
    <source>
        <strain evidence="2 3">RCC1774</strain>
    </source>
</reference>
<evidence type="ECO:0000313" key="2">
    <source>
        <dbReference type="EMBL" id="PZD72111.1"/>
    </source>
</evidence>
<evidence type="ECO:0000313" key="3">
    <source>
        <dbReference type="Proteomes" id="UP000248857"/>
    </source>
</evidence>
<dbReference type="RefSeq" id="WP_110987486.1">
    <property type="nucleotide sequence ID" value="NZ_CAWNWM010000012.1"/>
</dbReference>
<proteinExistence type="predicted"/>
<dbReference type="InterPro" id="IPR023393">
    <property type="entry name" value="START-like_dom_sf"/>
</dbReference>
<keyword evidence="3" id="KW-1185">Reference proteome</keyword>
<accession>A0A2W1JT14</accession>
<dbReference type="AlphaFoldDB" id="A0A2W1JT14"/>
<dbReference type="Proteomes" id="UP000248857">
    <property type="component" value="Unassembled WGS sequence"/>
</dbReference>
<dbReference type="PANTHER" id="PTHR34060:SF2">
    <property type="entry name" value="OS03G0837900 PROTEIN"/>
    <property type="match status" value="1"/>
</dbReference>
<dbReference type="OrthoDB" id="422255at2"/>
<protein>
    <recommendedName>
        <fullName evidence="1">Coenzyme Q-binding protein COQ10 START domain-containing protein</fullName>
    </recommendedName>
</protein>
<name>A0A2W1JT14_9CYAN</name>
<sequence length="189" mass="21362">MVSATRPTPLHTVDSHLSATDQASLLNGEILMQTRSHSLIGAGVTARMFLPTPRPQAWTQLTHYPSWTQFFPDINRSEVLSTVDRSSSVEHRLHQTARKDFFLLAVQVEIYMKVTETQDQRLRFQFERGSFSDFSADLTLQDYGPGTILTYSVEATPLIPVPSLFIQEAIRHDLPSNMRQMRQVICAAG</sequence>
<dbReference type="Pfam" id="PF03364">
    <property type="entry name" value="Polyketide_cyc"/>
    <property type="match status" value="1"/>
</dbReference>
<dbReference type="PANTHER" id="PTHR34060">
    <property type="entry name" value="POLYKETIDE CYCLASE / DEHYDRASE AND LIPID TRANSPORT PROTEIN"/>
    <property type="match status" value="1"/>
</dbReference>
<dbReference type="InterPro" id="IPR005031">
    <property type="entry name" value="COQ10_START"/>
</dbReference>
<comment type="caution">
    <text evidence="2">The sequence shown here is derived from an EMBL/GenBank/DDBJ whole genome shotgun (WGS) entry which is preliminary data.</text>
</comment>
<evidence type="ECO:0000259" key="1">
    <source>
        <dbReference type="Pfam" id="PF03364"/>
    </source>
</evidence>